<evidence type="ECO:0000256" key="3">
    <source>
        <dbReference type="PROSITE-ProRule" id="PRU00169"/>
    </source>
</evidence>
<evidence type="ECO:0000259" key="5">
    <source>
        <dbReference type="PROSITE" id="PS50110"/>
    </source>
</evidence>
<dbReference type="PROSITE" id="PS50110">
    <property type="entry name" value="RESPONSE_REGULATORY"/>
    <property type="match status" value="1"/>
</dbReference>
<feature type="domain" description="ANTAR" evidence="6">
    <location>
        <begin position="126"/>
        <end position="187"/>
    </location>
</feature>
<dbReference type="InterPro" id="IPR005561">
    <property type="entry name" value="ANTAR"/>
</dbReference>
<protein>
    <recommendedName>
        <fullName evidence="1">Stage 0 sporulation protein A homolog</fullName>
    </recommendedName>
</protein>
<evidence type="ECO:0000313" key="7">
    <source>
        <dbReference type="EMBL" id="HIQ80081.1"/>
    </source>
</evidence>
<dbReference type="InterPro" id="IPR001789">
    <property type="entry name" value="Sig_transdc_resp-reg_receiver"/>
</dbReference>
<comment type="function">
    <text evidence="2">May play the central regulatory role in sporulation. It may be an element of the effector pathway responsible for the activation of sporulation genes in response to nutritional stress. Spo0A may act in concert with spo0H (a sigma factor) to control the expression of some genes that are critical to the sporulation process.</text>
</comment>
<dbReference type="Gene3D" id="1.10.10.10">
    <property type="entry name" value="Winged helix-like DNA-binding domain superfamily/Winged helix DNA-binding domain"/>
    <property type="match status" value="1"/>
</dbReference>
<reference evidence="7" key="1">
    <citation type="submission" date="2020-10" db="EMBL/GenBank/DDBJ databases">
        <authorList>
            <person name="Gilroy R."/>
        </authorList>
    </citation>
    <scope>NUCLEOTIDE SEQUENCE</scope>
    <source>
        <strain evidence="7">ChiSjej1B19-3389</strain>
    </source>
</reference>
<dbReference type="PIRSF" id="PIRSF036382">
    <property type="entry name" value="RR_antiterm"/>
    <property type="match status" value="1"/>
</dbReference>
<reference evidence="7" key="2">
    <citation type="journal article" date="2021" name="PeerJ">
        <title>Extensive microbial diversity within the chicken gut microbiome revealed by metagenomics and culture.</title>
        <authorList>
            <person name="Gilroy R."/>
            <person name="Ravi A."/>
            <person name="Getino M."/>
            <person name="Pursley I."/>
            <person name="Horton D.L."/>
            <person name="Alikhan N.F."/>
            <person name="Baker D."/>
            <person name="Gharbi K."/>
            <person name="Hall N."/>
            <person name="Watson M."/>
            <person name="Adriaenssens E.M."/>
            <person name="Foster-Nyarko E."/>
            <person name="Jarju S."/>
            <person name="Secka A."/>
            <person name="Antonio M."/>
            <person name="Oren A."/>
            <person name="Chaudhuri R.R."/>
            <person name="La Ragione R."/>
            <person name="Hildebrand F."/>
            <person name="Pallen M.J."/>
        </authorList>
    </citation>
    <scope>NUCLEOTIDE SEQUENCE</scope>
    <source>
        <strain evidence="7">ChiSjej1B19-3389</strain>
    </source>
</reference>
<feature type="domain" description="Response regulatory" evidence="5">
    <location>
        <begin position="6"/>
        <end position="120"/>
    </location>
</feature>
<dbReference type="GO" id="GO:0003723">
    <property type="term" value="F:RNA binding"/>
    <property type="evidence" value="ECO:0007669"/>
    <property type="project" value="InterPro"/>
</dbReference>
<accession>A0A9D0ZH20</accession>
<dbReference type="PROSITE" id="PS50921">
    <property type="entry name" value="ANTAR"/>
    <property type="match status" value="1"/>
</dbReference>
<dbReference type="EMBL" id="DVFW01000014">
    <property type="protein sequence ID" value="HIQ80081.1"/>
    <property type="molecule type" value="Genomic_DNA"/>
</dbReference>
<evidence type="ECO:0000256" key="2">
    <source>
        <dbReference type="ARBA" id="ARBA00024867"/>
    </source>
</evidence>
<organism evidence="7 8">
    <name type="scientific">Candidatus Scatavimonas merdigallinarum</name>
    <dbReference type="NCBI Taxonomy" id="2840914"/>
    <lineage>
        <taxon>Bacteria</taxon>
        <taxon>Bacillati</taxon>
        <taxon>Bacillota</taxon>
        <taxon>Clostridia</taxon>
        <taxon>Eubacteriales</taxon>
        <taxon>Oscillospiraceae</taxon>
        <taxon>Oscillospiraceae incertae sedis</taxon>
        <taxon>Candidatus Scatavimonas</taxon>
    </lineage>
</organism>
<evidence type="ECO:0000259" key="6">
    <source>
        <dbReference type="PROSITE" id="PS50921"/>
    </source>
</evidence>
<dbReference type="Proteomes" id="UP000886787">
    <property type="component" value="Unassembled WGS sequence"/>
</dbReference>
<feature type="coiled-coil region" evidence="4">
    <location>
        <begin position="119"/>
        <end position="146"/>
    </location>
</feature>
<proteinExistence type="predicted"/>
<evidence type="ECO:0000256" key="4">
    <source>
        <dbReference type="SAM" id="Coils"/>
    </source>
</evidence>
<dbReference type="SMART" id="SM01012">
    <property type="entry name" value="ANTAR"/>
    <property type="match status" value="1"/>
</dbReference>
<keyword evidence="4" id="KW-0175">Coiled coil</keyword>
<evidence type="ECO:0000256" key="1">
    <source>
        <dbReference type="ARBA" id="ARBA00018672"/>
    </source>
</evidence>
<name>A0A9D0ZH20_9FIRM</name>
<dbReference type="InterPro" id="IPR008327">
    <property type="entry name" value="Sig_transdc_resp-reg_antiterm"/>
</dbReference>
<dbReference type="SUPFAM" id="SSF52172">
    <property type="entry name" value="CheY-like"/>
    <property type="match status" value="1"/>
</dbReference>
<comment type="caution">
    <text evidence="7">The sequence shown here is derived from an EMBL/GenBank/DDBJ whole genome shotgun (WGS) entry which is preliminary data.</text>
</comment>
<dbReference type="Gene3D" id="3.40.50.2300">
    <property type="match status" value="1"/>
</dbReference>
<evidence type="ECO:0000313" key="8">
    <source>
        <dbReference type="Proteomes" id="UP000886787"/>
    </source>
</evidence>
<comment type="caution">
    <text evidence="3">Lacks conserved residue(s) required for the propagation of feature annotation.</text>
</comment>
<dbReference type="AlphaFoldDB" id="A0A9D0ZH20"/>
<dbReference type="InterPro" id="IPR011006">
    <property type="entry name" value="CheY-like_superfamily"/>
</dbReference>
<dbReference type="InterPro" id="IPR036388">
    <property type="entry name" value="WH-like_DNA-bd_sf"/>
</dbReference>
<sequence length="192" mass="22101">MILVKNVLIVSKSQQSIAPLSGLLQERGYMDIEAVFSVQKAECLAESHPFDLVIINTPVVDGTGIELSFYMADNTRAGVLLLIREDAIETRREKIENHGIFIIPKPISRRYFCQAVKMWEVSKRRLTRLERENMELKSKVEEIKIIHRAKCVLMQCLSMSESQAHSYLEKQAMDMRQSKIKVAEQVLNTYEN</sequence>
<dbReference type="GO" id="GO:0000160">
    <property type="term" value="P:phosphorelay signal transduction system"/>
    <property type="evidence" value="ECO:0007669"/>
    <property type="project" value="InterPro"/>
</dbReference>
<dbReference type="Pfam" id="PF03861">
    <property type="entry name" value="ANTAR"/>
    <property type="match status" value="1"/>
</dbReference>
<gene>
    <name evidence="7" type="ORF">IAD32_02200</name>
</gene>